<gene>
    <name evidence="1" type="ORF">ALMOND_2B013171</name>
</gene>
<protein>
    <submittedName>
        <fullName evidence="1">PREDICTED: POPTR_0229s00250g</fullName>
    </submittedName>
</protein>
<organism evidence="1 2">
    <name type="scientific">Prunus dulcis</name>
    <name type="common">Almond</name>
    <name type="synonym">Amygdalus dulcis</name>
    <dbReference type="NCBI Taxonomy" id="3755"/>
    <lineage>
        <taxon>Eukaryota</taxon>
        <taxon>Viridiplantae</taxon>
        <taxon>Streptophyta</taxon>
        <taxon>Embryophyta</taxon>
        <taxon>Tracheophyta</taxon>
        <taxon>Spermatophyta</taxon>
        <taxon>Magnoliopsida</taxon>
        <taxon>eudicotyledons</taxon>
        <taxon>Gunneridae</taxon>
        <taxon>Pentapetalae</taxon>
        <taxon>rosids</taxon>
        <taxon>fabids</taxon>
        <taxon>Rosales</taxon>
        <taxon>Rosaceae</taxon>
        <taxon>Amygdaloideae</taxon>
        <taxon>Amygdaleae</taxon>
        <taxon>Prunus</taxon>
    </lineage>
</organism>
<proteinExistence type="predicted"/>
<dbReference type="InParanoid" id="A0A5E4FZ51"/>
<evidence type="ECO:0000313" key="2">
    <source>
        <dbReference type="Proteomes" id="UP000327085"/>
    </source>
</evidence>
<reference evidence="2" key="1">
    <citation type="journal article" date="2020" name="Plant J.">
        <title>Transposons played a major role in the diversification between the closely related almond and peach genomes: results from the almond genome sequence.</title>
        <authorList>
            <person name="Alioto T."/>
            <person name="Alexiou K.G."/>
            <person name="Bardil A."/>
            <person name="Barteri F."/>
            <person name="Castanera R."/>
            <person name="Cruz F."/>
            <person name="Dhingra A."/>
            <person name="Duval H."/>
            <person name="Fernandez I Marti A."/>
            <person name="Frias L."/>
            <person name="Galan B."/>
            <person name="Garcia J.L."/>
            <person name="Howad W."/>
            <person name="Gomez-Garrido J."/>
            <person name="Gut M."/>
            <person name="Julca I."/>
            <person name="Morata J."/>
            <person name="Puigdomenech P."/>
            <person name="Ribeca P."/>
            <person name="Rubio Cabetas M.J."/>
            <person name="Vlasova A."/>
            <person name="Wirthensohn M."/>
            <person name="Garcia-Mas J."/>
            <person name="Gabaldon T."/>
            <person name="Casacuberta J.M."/>
            <person name="Arus P."/>
        </authorList>
    </citation>
    <scope>NUCLEOTIDE SEQUENCE [LARGE SCALE GENOMIC DNA]</scope>
    <source>
        <strain evidence="2">cv. Texas</strain>
    </source>
</reference>
<name>A0A5E4FZ51_PRUDU</name>
<dbReference type="EMBL" id="CABIKO010000257">
    <property type="protein sequence ID" value="VVA32684.1"/>
    <property type="molecule type" value="Genomic_DNA"/>
</dbReference>
<sequence>MVDKLGLKTEKHPTPYKIGWIKKGAELKVISKHVAVIARYSASAEERVTFACFFDFQEIKEFPKRTQYPEIDRRVIEAFKLRLSKEEKNNP</sequence>
<accession>A0A5E4FZ51</accession>
<evidence type="ECO:0000313" key="1">
    <source>
        <dbReference type="EMBL" id="VVA32684.1"/>
    </source>
</evidence>
<dbReference type="Gramene" id="VVA32684">
    <property type="protein sequence ID" value="VVA32684"/>
    <property type="gene ID" value="Prudul26B013171"/>
</dbReference>
<dbReference type="AlphaFoldDB" id="A0A5E4FZ51"/>
<dbReference type="Proteomes" id="UP000327085">
    <property type="component" value="Chromosome 2"/>
</dbReference>